<evidence type="ECO:0000313" key="10">
    <source>
        <dbReference type="EMBL" id="KKS32549.1"/>
    </source>
</evidence>
<keyword evidence="4 10" id="KW-0347">Helicase</keyword>
<dbReference type="CDD" id="cd04488">
    <property type="entry name" value="RecG_wedge_OBF"/>
    <property type="match status" value="1"/>
</dbReference>
<dbReference type="InterPro" id="IPR014001">
    <property type="entry name" value="Helicase_ATP-bd"/>
</dbReference>
<evidence type="ECO:0000259" key="8">
    <source>
        <dbReference type="PROSITE" id="PS51192"/>
    </source>
</evidence>
<dbReference type="InterPro" id="IPR001650">
    <property type="entry name" value="Helicase_C-like"/>
</dbReference>
<organism evidence="10 11">
    <name type="scientific">Candidatus Amesbacteria bacterium GW2011_GWA2_42_12</name>
    <dbReference type="NCBI Taxonomy" id="1618356"/>
    <lineage>
        <taxon>Bacteria</taxon>
        <taxon>Candidatus Amesiibacteriota</taxon>
    </lineage>
</organism>
<dbReference type="InterPro" id="IPR033454">
    <property type="entry name" value="RecG_wedge"/>
</dbReference>
<keyword evidence="7" id="KW-0234">DNA repair</keyword>
<dbReference type="PANTHER" id="PTHR47964">
    <property type="entry name" value="ATP-DEPENDENT DNA HELICASE HOMOLOG RECG, CHLOROPLASTIC"/>
    <property type="match status" value="1"/>
</dbReference>
<keyword evidence="6" id="KW-0238">DNA-binding</keyword>
<evidence type="ECO:0000256" key="4">
    <source>
        <dbReference type="ARBA" id="ARBA00022806"/>
    </source>
</evidence>
<dbReference type="GO" id="GO:0003677">
    <property type="term" value="F:DNA binding"/>
    <property type="evidence" value="ECO:0007669"/>
    <property type="project" value="UniProtKB-KW"/>
</dbReference>
<dbReference type="GO" id="GO:0005524">
    <property type="term" value="F:ATP binding"/>
    <property type="evidence" value="ECO:0007669"/>
    <property type="project" value="UniProtKB-KW"/>
</dbReference>
<dbReference type="EMBL" id="LCCN01000006">
    <property type="protein sequence ID" value="KKS32549.1"/>
    <property type="molecule type" value="Genomic_DNA"/>
</dbReference>
<dbReference type="PROSITE" id="PS51194">
    <property type="entry name" value="HELICASE_CTER"/>
    <property type="match status" value="1"/>
</dbReference>
<evidence type="ECO:0000256" key="3">
    <source>
        <dbReference type="ARBA" id="ARBA00022801"/>
    </source>
</evidence>
<dbReference type="SUPFAM" id="SSF50249">
    <property type="entry name" value="Nucleic acid-binding proteins"/>
    <property type="match status" value="1"/>
</dbReference>
<dbReference type="InterPro" id="IPR047112">
    <property type="entry name" value="RecG/Mfd"/>
</dbReference>
<dbReference type="AlphaFoldDB" id="A0A0G0Y735"/>
<dbReference type="InterPro" id="IPR027417">
    <property type="entry name" value="P-loop_NTPase"/>
</dbReference>
<feature type="domain" description="Helicase C-terminal" evidence="9">
    <location>
        <begin position="448"/>
        <end position="610"/>
    </location>
</feature>
<dbReference type="Pfam" id="PF17191">
    <property type="entry name" value="RecG_wedge"/>
    <property type="match status" value="1"/>
</dbReference>
<dbReference type="SUPFAM" id="SSF52540">
    <property type="entry name" value="P-loop containing nucleoside triphosphate hydrolases"/>
    <property type="match status" value="1"/>
</dbReference>
<gene>
    <name evidence="10" type="ORF">UU93_C0006G0028</name>
</gene>
<evidence type="ECO:0000256" key="5">
    <source>
        <dbReference type="ARBA" id="ARBA00022840"/>
    </source>
</evidence>
<comment type="caution">
    <text evidence="10">The sequence shown here is derived from an EMBL/GenBank/DDBJ whole genome shotgun (WGS) entry which is preliminary data.</text>
</comment>
<evidence type="ECO:0000256" key="1">
    <source>
        <dbReference type="ARBA" id="ARBA00022741"/>
    </source>
</evidence>
<dbReference type="PANTHER" id="PTHR47964:SF1">
    <property type="entry name" value="ATP-DEPENDENT DNA HELICASE HOMOLOG RECG, CHLOROPLASTIC"/>
    <property type="match status" value="1"/>
</dbReference>
<dbReference type="GO" id="GO:0016787">
    <property type="term" value="F:hydrolase activity"/>
    <property type="evidence" value="ECO:0007669"/>
    <property type="project" value="UniProtKB-KW"/>
</dbReference>
<evidence type="ECO:0000256" key="7">
    <source>
        <dbReference type="ARBA" id="ARBA00023204"/>
    </source>
</evidence>
<proteinExistence type="predicted"/>
<reference evidence="10 11" key="1">
    <citation type="journal article" date="2015" name="Nature">
        <title>rRNA introns, odd ribosomes, and small enigmatic genomes across a large radiation of phyla.</title>
        <authorList>
            <person name="Brown C.T."/>
            <person name="Hug L.A."/>
            <person name="Thomas B.C."/>
            <person name="Sharon I."/>
            <person name="Castelle C.J."/>
            <person name="Singh A."/>
            <person name="Wilkins M.J."/>
            <person name="Williams K.H."/>
            <person name="Banfield J.F."/>
        </authorList>
    </citation>
    <scope>NUCLEOTIDE SEQUENCE [LARGE SCALE GENOMIC DNA]</scope>
</reference>
<dbReference type="NCBIfam" id="NF008168">
    <property type="entry name" value="PRK10917.2-2"/>
    <property type="match status" value="1"/>
</dbReference>
<dbReference type="Gene3D" id="2.40.50.140">
    <property type="entry name" value="Nucleic acid-binding proteins"/>
    <property type="match status" value="1"/>
</dbReference>
<sequence length="667" mass="74480">MNLAGNITSLPGIGSIVAQKFSNLDIYTVFDLLYHLPSRYEDRTIITPVSQIKVDDTVTVIGTIDKIQNVFTKNGKRLQLATLADSSGKISVLWFNQMYLAKSIPPNSEVSLYGKIAFYNKKPALFSPDYELIANNLPAGRQGHEPYATGRIIPIYPETAGLTSKFIRKKIFDLIGQIPEEILPQTPAGLPGWKQAISNIHFPKSLDQVEPARKRLAFDELLLIQLGNLQSKAQRQSQKVKYKFDFSDLEIQKFVQSLPFTLTNTQKESVVEILEDLQKVVPANRLLQGDVGSGKTVVAAIASLSAHLSGLKTIFLAPTQILAQQHYQTLTDLFKNIDLKIDLVTSNHKLNTEHRTPNILVGTHALLSESIILEKVGLIVIDEQHKFGVIQRQQLIKKGDSPHVLTMTATPIPRTVALTLLCDLNVSTLDALPSGRLPVKTWVVPEIKRDPAYKWISQQLKTNHQQAFIVCPLIEESETLTSIKSVKKHYEDLQKIFPDLKLGLLHGRLKPKEKDTVLEEFRNYKLDILVTTPVVEVGIDIPNATIMLIESSQRFGLAQLHQLRGRVGRSDKQSYCLLFAESQTQRLAAMQTHHSGLELANIDLKIRGIGDIYGTAQHGRKLNLKIAGLTDLDLIEQSKRASENLFLSLKDLPLLSELLPQDKISAT</sequence>
<protein>
    <submittedName>
        <fullName evidence="10">ATP-dependent DNA helicase RecG</fullName>
    </submittedName>
</protein>
<dbReference type="Pfam" id="PF00270">
    <property type="entry name" value="DEAD"/>
    <property type="match status" value="1"/>
</dbReference>
<evidence type="ECO:0000256" key="6">
    <source>
        <dbReference type="ARBA" id="ARBA00023125"/>
    </source>
</evidence>
<keyword evidence="2" id="KW-0227">DNA damage</keyword>
<dbReference type="Pfam" id="PF00271">
    <property type="entry name" value="Helicase_C"/>
    <property type="match status" value="1"/>
</dbReference>
<keyword evidence="3" id="KW-0378">Hydrolase</keyword>
<dbReference type="GO" id="GO:0003678">
    <property type="term" value="F:DNA helicase activity"/>
    <property type="evidence" value="ECO:0007669"/>
    <property type="project" value="TreeGrafter"/>
</dbReference>
<dbReference type="Gene3D" id="3.40.50.300">
    <property type="entry name" value="P-loop containing nucleotide triphosphate hydrolases"/>
    <property type="match status" value="2"/>
</dbReference>
<dbReference type="InterPro" id="IPR012340">
    <property type="entry name" value="NA-bd_OB-fold"/>
</dbReference>
<dbReference type="PROSITE" id="PS51192">
    <property type="entry name" value="HELICASE_ATP_BIND_1"/>
    <property type="match status" value="1"/>
</dbReference>
<feature type="domain" description="Helicase ATP-binding" evidence="8">
    <location>
        <begin position="276"/>
        <end position="429"/>
    </location>
</feature>
<evidence type="ECO:0000259" key="9">
    <source>
        <dbReference type="PROSITE" id="PS51194"/>
    </source>
</evidence>
<name>A0A0G0Y735_9BACT</name>
<dbReference type="GO" id="GO:0006281">
    <property type="term" value="P:DNA repair"/>
    <property type="evidence" value="ECO:0007669"/>
    <property type="project" value="UniProtKB-KW"/>
</dbReference>
<dbReference type="InterPro" id="IPR011545">
    <property type="entry name" value="DEAD/DEAH_box_helicase_dom"/>
</dbReference>
<dbReference type="STRING" id="1618356.UU93_C0006G0028"/>
<dbReference type="SMART" id="SM00490">
    <property type="entry name" value="HELICc"/>
    <property type="match status" value="1"/>
</dbReference>
<dbReference type="PATRIC" id="fig|1618356.3.peg.385"/>
<accession>A0A0G0Y735</accession>
<dbReference type="SMART" id="SM00487">
    <property type="entry name" value="DEXDc"/>
    <property type="match status" value="1"/>
</dbReference>
<dbReference type="Proteomes" id="UP000034160">
    <property type="component" value="Unassembled WGS sequence"/>
</dbReference>
<keyword evidence="1" id="KW-0547">Nucleotide-binding</keyword>
<evidence type="ECO:0000313" key="11">
    <source>
        <dbReference type="Proteomes" id="UP000034160"/>
    </source>
</evidence>
<keyword evidence="5" id="KW-0067">ATP-binding</keyword>
<evidence type="ECO:0000256" key="2">
    <source>
        <dbReference type="ARBA" id="ARBA00022763"/>
    </source>
</evidence>